<comment type="subcellular location">
    <subcellularLocation>
        <location evidence="1">Cytoplasm</location>
        <location evidence="1">Cytoskeleton</location>
        <location evidence="1">Microtubule organizing center</location>
        <location evidence="1">Centrosome</location>
        <location evidence="1">Centriole</location>
    </subcellularLocation>
</comment>
<dbReference type="FunCoup" id="F6U094">
    <property type="interactions" value="69"/>
</dbReference>
<name>F6U094_MONDO</name>
<dbReference type="GO" id="GO:0045724">
    <property type="term" value="P:positive regulation of cilium assembly"/>
    <property type="evidence" value="ECO:0000318"/>
    <property type="project" value="GO_Central"/>
</dbReference>
<protein>
    <recommendedName>
        <fullName evidence="6">Protein phosphatase 1 regulatory subunit 35 C-terminal domain-containing protein</fullName>
    </recommendedName>
</protein>
<feature type="compositionally biased region" description="Basic residues" evidence="5">
    <location>
        <begin position="1"/>
        <end position="10"/>
    </location>
</feature>
<dbReference type="GO" id="GO:0005814">
    <property type="term" value="C:centriole"/>
    <property type="evidence" value="ECO:0000318"/>
    <property type="project" value="GO_Central"/>
</dbReference>
<feature type="region of interest" description="Disordered" evidence="5">
    <location>
        <begin position="1"/>
        <end position="100"/>
    </location>
</feature>
<keyword evidence="2" id="KW-0963">Cytoplasm</keyword>
<proteinExistence type="inferred from homology"/>
<accession>F6U094</accession>
<dbReference type="PANTHER" id="PTHR28625">
    <property type="entry name" value="PROTEIN PHOSPHATASE 1 REGULATORY SUBUNIT 35"/>
    <property type="match status" value="1"/>
</dbReference>
<dbReference type="GO" id="GO:0019902">
    <property type="term" value="F:phosphatase binding"/>
    <property type="evidence" value="ECO:0007669"/>
    <property type="project" value="InterPro"/>
</dbReference>
<dbReference type="OMA" id="HRIPKAP"/>
<evidence type="ECO:0000256" key="1">
    <source>
        <dbReference type="ARBA" id="ARBA00004114"/>
    </source>
</evidence>
<dbReference type="AlphaFoldDB" id="F6U094"/>
<dbReference type="HOGENOM" id="CLU_096528_0_0_1"/>
<evidence type="ECO:0000256" key="5">
    <source>
        <dbReference type="SAM" id="MobiDB-lite"/>
    </source>
</evidence>
<dbReference type="InterPro" id="IPR029135">
    <property type="entry name" value="PPP1R35_C"/>
</dbReference>
<comment type="similarity">
    <text evidence="4">Belongs to the PPP1R35 family.</text>
</comment>
<dbReference type="STRING" id="13616.ENSMODP00000038510"/>
<dbReference type="Proteomes" id="UP000002280">
    <property type="component" value="Chromosome 2"/>
</dbReference>
<reference evidence="7 8" key="1">
    <citation type="journal article" date="2007" name="Nature">
        <title>Genome of the marsupial Monodelphis domestica reveals innovation in non-coding sequences.</title>
        <authorList>
            <person name="Mikkelsen T.S."/>
            <person name="Wakefield M.J."/>
            <person name="Aken B."/>
            <person name="Amemiya C.T."/>
            <person name="Chang J.L."/>
            <person name="Duke S."/>
            <person name="Garber M."/>
            <person name="Gentles A.J."/>
            <person name="Goodstadt L."/>
            <person name="Heger A."/>
            <person name="Jurka J."/>
            <person name="Kamal M."/>
            <person name="Mauceli E."/>
            <person name="Searle S.M."/>
            <person name="Sharpe T."/>
            <person name="Baker M.L."/>
            <person name="Batzer M.A."/>
            <person name="Benos P.V."/>
            <person name="Belov K."/>
            <person name="Clamp M."/>
            <person name="Cook A."/>
            <person name="Cuff J."/>
            <person name="Das R."/>
            <person name="Davidow L."/>
            <person name="Deakin J.E."/>
            <person name="Fazzari M.J."/>
            <person name="Glass J.L."/>
            <person name="Grabherr M."/>
            <person name="Greally J.M."/>
            <person name="Gu W."/>
            <person name="Hore T.A."/>
            <person name="Huttley G.A."/>
            <person name="Kleber M."/>
            <person name="Jirtle R.L."/>
            <person name="Koina E."/>
            <person name="Lee J.T."/>
            <person name="Mahony S."/>
            <person name="Marra M.A."/>
            <person name="Miller R.D."/>
            <person name="Nicholls R.D."/>
            <person name="Oda M."/>
            <person name="Papenfuss A.T."/>
            <person name="Parra Z.E."/>
            <person name="Pollock D.D."/>
            <person name="Ray D.A."/>
            <person name="Schein J.E."/>
            <person name="Speed T.P."/>
            <person name="Thompson K."/>
            <person name="VandeBerg J.L."/>
            <person name="Wade C.M."/>
            <person name="Walker J.A."/>
            <person name="Waters P.D."/>
            <person name="Webber C."/>
            <person name="Weidman J.R."/>
            <person name="Xie X."/>
            <person name="Zody M.C."/>
            <person name="Baldwin J."/>
            <person name="Abdouelleil A."/>
            <person name="Abdulkadir J."/>
            <person name="Abebe A."/>
            <person name="Abera B."/>
            <person name="Abreu J."/>
            <person name="Acer S.C."/>
            <person name="Aftuck L."/>
            <person name="Alexander A."/>
            <person name="An P."/>
            <person name="Anderson E."/>
            <person name="Anderson S."/>
            <person name="Arachi H."/>
            <person name="Azer M."/>
            <person name="Bachantsang P."/>
            <person name="Barry A."/>
            <person name="Bayul T."/>
            <person name="Berlin A."/>
            <person name="Bessette D."/>
            <person name="Bloom T."/>
            <person name="Bloom T."/>
            <person name="Boguslavskiy L."/>
            <person name="Bonnet C."/>
            <person name="Boukhgalter B."/>
            <person name="Bourzgui I."/>
            <person name="Brown A."/>
            <person name="Cahill P."/>
            <person name="Channer S."/>
            <person name="Cheshatsang Y."/>
            <person name="Chuda L."/>
            <person name="Citroen M."/>
            <person name="Collymore A."/>
            <person name="Cooke P."/>
            <person name="Costello M."/>
            <person name="D'Aco K."/>
            <person name="Daza R."/>
            <person name="De Haan G."/>
            <person name="DeGray S."/>
            <person name="DeMaso C."/>
            <person name="Dhargay N."/>
            <person name="Dooley K."/>
            <person name="Dooley E."/>
            <person name="Doricent M."/>
            <person name="Dorje P."/>
            <person name="Dorjee K."/>
            <person name="Dupes A."/>
            <person name="Elong R."/>
            <person name="Falk J."/>
            <person name="Farina A."/>
            <person name="Faro S."/>
            <person name="Ferguson D."/>
            <person name="Fisher S."/>
            <person name="Foley C.D."/>
            <person name="Franke A."/>
            <person name="Friedrich D."/>
            <person name="Gadbois L."/>
            <person name="Gearin G."/>
            <person name="Gearin C.R."/>
            <person name="Giannoukos G."/>
            <person name="Goode T."/>
            <person name="Graham J."/>
            <person name="Grandbois E."/>
            <person name="Grewal S."/>
            <person name="Gyaltsen K."/>
            <person name="Hafez N."/>
            <person name="Hagos B."/>
            <person name="Hall J."/>
            <person name="Henson C."/>
            <person name="Hollinger A."/>
            <person name="Honan T."/>
            <person name="Huard M.D."/>
            <person name="Hughes L."/>
            <person name="Hurhula B."/>
            <person name="Husby M.E."/>
            <person name="Kamat A."/>
            <person name="Kanga B."/>
            <person name="Kashin S."/>
            <person name="Khazanovich D."/>
            <person name="Kisner P."/>
            <person name="Lance K."/>
            <person name="Lara M."/>
            <person name="Lee W."/>
            <person name="Lennon N."/>
            <person name="Letendre F."/>
            <person name="LeVine R."/>
            <person name="Lipovsky A."/>
            <person name="Liu X."/>
            <person name="Liu J."/>
            <person name="Liu S."/>
            <person name="Lokyitsang T."/>
            <person name="Lokyitsang Y."/>
            <person name="Lubonja R."/>
            <person name="Lui A."/>
            <person name="MacDonald P."/>
            <person name="Magnisalis V."/>
            <person name="Maru K."/>
            <person name="Matthews C."/>
            <person name="McCusker W."/>
            <person name="McDonough S."/>
            <person name="Mehta T."/>
            <person name="Meldrim J."/>
            <person name="Meneus L."/>
            <person name="Mihai O."/>
            <person name="Mihalev A."/>
            <person name="Mihova T."/>
            <person name="Mittelman R."/>
            <person name="Mlenga V."/>
            <person name="Montmayeur A."/>
            <person name="Mulrain L."/>
            <person name="Navidi A."/>
            <person name="Naylor J."/>
            <person name="Negash T."/>
            <person name="Nguyen T."/>
            <person name="Nguyen N."/>
            <person name="Nicol R."/>
            <person name="Norbu C."/>
            <person name="Norbu N."/>
            <person name="Novod N."/>
            <person name="O'Neill B."/>
            <person name="Osman S."/>
            <person name="Markiewicz E."/>
            <person name="Oyono O.L."/>
            <person name="Patti C."/>
            <person name="Phunkhang P."/>
            <person name="Pierre F."/>
            <person name="Priest M."/>
            <person name="Raghuraman S."/>
            <person name="Rege F."/>
            <person name="Reyes R."/>
            <person name="Rise C."/>
            <person name="Rogov P."/>
            <person name="Ross K."/>
            <person name="Ryan E."/>
            <person name="Settipalli S."/>
            <person name="Shea T."/>
            <person name="Sherpa N."/>
            <person name="Shi L."/>
            <person name="Shih D."/>
            <person name="Sparrow T."/>
            <person name="Spaulding J."/>
            <person name="Stalker J."/>
            <person name="Stange-Thomann N."/>
            <person name="Stavropoulos S."/>
            <person name="Stone C."/>
            <person name="Strader C."/>
            <person name="Tesfaye S."/>
            <person name="Thomson T."/>
            <person name="Thoulutsang Y."/>
            <person name="Thoulutsang D."/>
            <person name="Topham K."/>
            <person name="Topping I."/>
            <person name="Tsamla T."/>
            <person name="Vassiliev H."/>
            <person name="Vo A."/>
            <person name="Wangchuk T."/>
            <person name="Wangdi T."/>
            <person name="Weiand M."/>
            <person name="Wilkinson J."/>
            <person name="Wilson A."/>
            <person name="Yadav S."/>
            <person name="Young G."/>
            <person name="Yu Q."/>
            <person name="Zembek L."/>
            <person name="Zhong D."/>
            <person name="Zimmer A."/>
            <person name="Zwirko Z."/>
            <person name="Jaffe D.B."/>
            <person name="Alvarez P."/>
            <person name="Brockman W."/>
            <person name="Butler J."/>
            <person name="Chin C."/>
            <person name="Gnerre S."/>
            <person name="MacCallum I."/>
            <person name="Graves J.A."/>
            <person name="Ponting C.P."/>
            <person name="Breen M."/>
            <person name="Samollow P.B."/>
            <person name="Lander E.S."/>
            <person name="Lindblad-Toh K."/>
        </authorList>
    </citation>
    <scope>NUCLEOTIDE SEQUENCE [LARGE SCALE GENOMIC DNA]</scope>
</reference>
<dbReference type="Ensembl" id="ENSMODT00000040110.3">
    <property type="protein sequence ID" value="ENSMODP00000038510.3"/>
    <property type="gene ID" value="ENSMODG00000025680.3"/>
</dbReference>
<evidence type="ECO:0000256" key="3">
    <source>
        <dbReference type="ARBA" id="ARBA00023212"/>
    </source>
</evidence>
<evidence type="ECO:0000313" key="8">
    <source>
        <dbReference type="Proteomes" id="UP000002280"/>
    </source>
</evidence>
<keyword evidence="3" id="KW-0206">Cytoskeleton</keyword>
<sequence>MMLSRGKGRLGRPWVEGVSLGAPGVEPEPFASKPEPEPGLDLSLSPGSRSPEQPCSILRREGARAEGRRGTQRARQVRFHLASPGQSPSSRASPSQGKLSTGELLEKCEALTSLESPGLQSTLALGQQLESVREATALGQFDALKAAGEQLKSSFLSRCEMEENISEGLNVPRSQRLYRDLVSLQVPKEQVLNAALMERLALLPPQPQVPPHKEVPAAGPELSILCDPQSLAHESPHLILEGFPLLKLRPQPHPAEDTFLMHQTLRRMTKAGALKPECPQVAGVGRFFETCASVPHHPSSDAPIW</sequence>
<dbReference type="PANTHER" id="PTHR28625:SF1">
    <property type="entry name" value="PROTEIN PHOSPHATASE 1 REGULATORY SUBUNIT 35"/>
    <property type="match status" value="1"/>
</dbReference>
<evidence type="ECO:0000256" key="2">
    <source>
        <dbReference type="ARBA" id="ARBA00022490"/>
    </source>
</evidence>
<feature type="compositionally biased region" description="Polar residues" evidence="5">
    <location>
        <begin position="84"/>
        <end position="99"/>
    </location>
</feature>
<dbReference type="eggNOG" id="ENOG502S5MS">
    <property type="taxonomic scope" value="Eukaryota"/>
</dbReference>
<evidence type="ECO:0000256" key="4">
    <source>
        <dbReference type="ARBA" id="ARBA00029452"/>
    </source>
</evidence>
<evidence type="ECO:0000259" key="6">
    <source>
        <dbReference type="Pfam" id="PF15503"/>
    </source>
</evidence>
<keyword evidence="8" id="KW-1185">Reference proteome</keyword>
<feature type="compositionally biased region" description="Basic and acidic residues" evidence="5">
    <location>
        <begin position="58"/>
        <end position="69"/>
    </location>
</feature>
<feature type="domain" description="Protein phosphatase 1 regulatory subunit 35 C-terminal" evidence="6">
    <location>
        <begin position="117"/>
        <end position="264"/>
    </location>
</feature>
<dbReference type="InterPro" id="IPR033590">
    <property type="entry name" value="PPP1R35"/>
</dbReference>
<dbReference type="InParanoid" id="F6U094"/>
<reference evidence="7" key="2">
    <citation type="submission" date="2025-08" db="UniProtKB">
        <authorList>
            <consortium name="Ensembl"/>
        </authorList>
    </citation>
    <scope>IDENTIFICATION</scope>
</reference>
<evidence type="ECO:0000313" key="7">
    <source>
        <dbReference type="Ensembl" id="ENSMODP00000038510.3"/>
    </source>
</evidence>
<reference evidence="7" key="3">
    <citation type="submission" date="2025-09" db="UniProtKB">
        <authorList>
            <consortium name="Ensembl"/>
        </authorList>
    </citation>
    <scope>IDENTIFICATION</scope>
</reference>
<dbReference type="GO" id="GO:1903724">
    <property type="term" value="P:positive regulation of centriole elongation"/>
    <property type="evidence" value="ECO:0000318"/>
    <property type="project" value="GO_Central"/>
</dbReference>
<organism evidence="7 8">
    <name type="scientific">Monodelphis domestica</name>
    <name type="common">Gray short-tailed opossum</name>
    <dbReference type="NCBI Taxonomy" id="13616"/>
    <lineage>
        <taxon>Eukaryota</taxon>
        <taxon>Metazoa</taxon>
        <taxon>Chordata</taxon>
        <taxon>Craniata</taxon>
        <taxon>Vertebrata</taxon>
        <taxon>Euteleostomi</taxon>
        <taxon>Mammalia</taxon>
        <taxon>Metatheria</taxon>
        <taxon>Didelphimorphia</taxon>
        <taxon>Didelphidae</taxon>
        <taxon>Monodelphis</taxon>
    </lineage>
</organism>
<dbReference type="GeneTree" id="ENSGT00390000004198"/>
<dbReference type="Pfam" id="PF15503">
    <property type="entry name" value="PPP1R35_C"/>
    <property type="match status" value="1"/>
</dbReference>
<dbReference type="Bgee" id="ENSMODG00000025680">
    <property type="expression patterns" value="Expressed in testis and 20 other cell types or tissues"/>
</dbReference>